<accession>L5MKR5</accession>
<dbReference type="AlphaFoldDB" id="L5MKR5"/>
<proteinExistence type="predicted"/>
<gene>
    <name evidence="1" type="ORF">MDA_GLEAN10010232</name>
</gene>
<reference evidence="2" key="1">
    <citation type="journal article" date="2013" name="Science">
        <title>Comparative analysis of bat genomes provides insight into the evolution of flight and immunity.</title>
        <authorList>
            <person name="Zhang G."/>
            <person name="Cowled C."/>
            <person name="Shi Z."/>
            <person name="Huang Z."/>
            <person name="Bishop-Lilly K.A."/>
            <person name="Fang X."/>
            <person name="Wynne J.W."/>
            <person name="Xiong Z."/>
            <person name="Baker M.L."/>
            <person name="Zhao W."/>
            <person name="Tachedjian M."/>
            <person name="Zhu Y."/>
            <person name="Zhou P."/>
            <person name="Jiang X."/>
            <person name="Ng J."/>
            <person name="Yang L."/>
            <person name="Wu L."/>
            <person name="Xiao J."/>
            <person name="Feng Y."/>
            <person name="Chen Y."/>
            <person name="Sun X."/>
            <person name="Zhang Y."/>
            <person name="Marsh G.A."/>
            <person name="Crameri G."/>
            <person name="Broder C.C."/>
            <person name="Frey K.G."/>
            <person name="Wang L.F."/>
            <person name="Wang J."/>
        </authorList>
    </citation>
    <scope>NUCLEOTIDE SEQUENCE [LARGE SCALE GENOMIC DNA]</scope>
</reference>
<evidence type="ECO:0000313" key="2">
    <source>
        <dbReference type="Proteomes" id="UP000010556"/>
    </source>
</evidence>
<keyword evidence="2" id="KW-1185">Reference proteome</keyword>
<evidence type="ECO:0000313" key="1">
    <source>
        <dbReference type="EMBL" id="ELK38353.1"/>
    </source>
</evidence>
<dbReference type="EMBL" id="KB099074">
    <property type="protein sequence ID" value="ELK38353.1"/>
    <property type="molecule type" value="Genomic_DNA"/>
</dbReference>
<protein>
    <submittedName>
        <fullName evidence="1">Uncharacterized protein</fullName>
    </submittedName>
</protein>
<sequence>MDKYQQQPHLLDPHLGAALQGVGCAQRSWRGPGSCTLESAALSVSGNETSPQDPGARDLGFCDSVKARLWA</sequence>
<name>L5MKR5_MYODS</name>
<organism evidence="1 2">
    <name type="scientific">Myotis davidii</name>
    <name type="common">David's myotis</name>
    <dbReference type="NCBI Taxonomy" id="225400"/>
    <lineage>
        <taxon>Eukaryota</taxon>
        <taxon>Metazoa</taxon>
        <taxon>Chordata</taxon>
        <taxon>Craniata</taxon>
        <taxon>Vertebrata</taxon>
        <taxon>Euteleostomi</taxon>
        <taxon>Mammalia</taxon>
        <taxon>Eutheria</taxon>
        <taxon>Laurasiatheria</taxon>
        <taxon>Chiroptera</taxon>
        <taxon>Yangochiroptera</taxon>
        <taxon>Vespertilionidae</taxon>
        <taxon>Myotis</taxon>
    </lineage>
</organism>
<dbReference type="Proteomes" id="UP000010556">
    <property type="component" value="Unassembled WGS sequence"/>
</dbReference>